<dbReference type="SMART" id="SM00248">
    <property type="entry name" value="ANK"/>
    <property type="match status" value="5"/>
</dbReference>
<reference evidence="8" key="1">
    <citation type="submission" date="2020-06" db="EMBL/GenBank/DDBJ databases">
        <authorList>
            <person name="Ji K."/>
            <person name="Li J."/>
        </authorList>
    </citation>
    <scope>NUCLEOTIDE SEQUENCE</scope>
    <source>
        <strain evidence="8">JKM2019</strain>
        <tissue evidence="8">Whole body</tissue>
    </source>
</reference>
<reference evidence="8" key="2">
    <citation type="journal article" date="2021" name="World Allergy Organ. J.">
        <title>Chromosome-level assembly of Dermatophagoides farinae genome and transcriptome reveals two novel allergens Der f 37 and Der f 39.</title>
        <authorList>
            <person name="Chen J."/>
            <person name="Cai Z."/>
            <person name="Fan D."/>
            <person name="Hu J."/>
            <person name="Hou Y."/>
            <person name="He Y."/>
            <person name="Zhang Z."/>
            <person name="Zhao Z."/>
            <person name="Gao P."/>
            <person name="Hu W."/>
            <person name="Sun J."/>
            <person name="Li J."/>
            <person name="Ji K."/>
        </authorList>
    </citation>
    <scope>NUCLEOTIDE SEQUENCE</scope>
    <source>
        <strain evidence="8">JKM2019</strain>
    </source>
</reference>
<sequence length="671" mass="75930">MADKQQQQQQQQRQQTKIDQDSLNSITILKTTPSSAMNNNNVVPVSPVKSILKPSDLKQEYVQNKSNIDDKLATATATTEQINTQTMPIVSMDRIAPPQSSLSLDESVKTTNTSDVDDKYKAKYDDDDDDDDDNKVASNLASLKHASNKWNIAELNDDDDDSIDYNRGKPIITNLDSDDDVYNDENKQSNNEYRTKNPIIQRKLEIHNAIQANKKKKRELFGQLDDDDDDDEEEIGEIEVALEENFIEEEDENILEDDGDDDDDGQKVTPEMLSNKNYQQLDRLSLFRPTTMDNVLRPISPSSLLLQQVYETIINRRLDQLQTILENVSNFFIDSILRSGWTALMYASYFAYPEFIQFCLKRGADVNYHNDEITPLLAVCLSRNNDETQILHCMKLLLENGARIEIVDHCGRLPLHHAARLGLNKLVKCLCHHGIDVNRIDHQGFTALHYAVVENYKQVIETLLEQKTIRTDIQNSDGLTACQLAKSINNYEIADILHQAHDKQQSSDENQMMNIETNISKAIPNPNINDDGQLQQKFVHEFVQNIITNAAADAVNNILMDNTTIVTGNIGPEIKIDSCPTILSPSTYQEDENEIVPEFMLNAQVTDLSKKYSIDLSNVGLHPSSAANVHYGDNQTVADGNSGQWKVLLGHLLLTFFVYVLYKTLCQLFFG</sequence>
<dbReference type="Pfam" id="PF12796">
    <property type="entry name" value="Ank_2"/>
    <property type="match status" value="1"/>
</dbReference>
<evidence type="ECO:0000256" key="4">
    <source>
        <dbReference type="ARBA" id="ARBA00023028"/>
    </source>
</evidence>
<evidence type="ECO:0000256" key="6">
    <source>
        <dbReference type="PROSITE-ProRule" id="PRU00023"/>
    </source>
</evidence>
<dbReference type="GO" id="GO:0071546">
    <property type="term" value="C:pi-body"/>
    <property type="evidence" value="ECO:0007669"/>
    <property type="project" value="TreeGrafter"/>
</dbReference>
<comment type="caution">
    <text evidence="8">The sequence shown here is derived from an EMBL/GenBank/DDBJ whole genome shotgun (WGS) entry which is preliminary data.</text>
</comment>
<feature type="compositionally biased region" description="Polar residues" evidence="7">
    <location>
        <begin position="21"/>
        <end position="32"/>
    </location>
</feature>
<proteinExistence type="predicted"/>
<feature type="compositionally biased region" description="Acidic residues" evidence="7">
    <location>
        <begin position="249"/>
        <end position="264"/>
    </location>
</feature>
<dbReference type="PANTHER" id="PTHR24157">
    <property type="entry name" value="ANKYRIN REPEAT, SAM AND BASIC LEUCINE ZIPPER DOMAIN-CONTAINING PROTEIN 1"/>
    <property type="match status" value="1"/>
</dbReference>
<dbReference type="EMBL" id="SDOV01000001">
    <property type="protein sequence ID" value="KAH7644978.1"/>
    <property type="molecule type" value="Genomic_DNA"/>
</dbReference>
<name>A0A9D4SKB3_DERFA</name>
<dbReference type="Gene3D" id="1.25.40.20">
    <property type="entry name" value="Ankyrin repeat-containing domain"/>
    <property type="match status" value="1"/>
</dbReference>
<keyword evidence="2" id="KW-0268">Exocytosis</keyword>
<keyword evidence="4" id="KW-0638">Presynaptic neurotoxin</keyword>
<evidence type="ECO:0000256" key="5">
    <source>
        <dbReference type="ARBA" id="ARBA00023298"/>
    </source>
</evidence>
<keyword evidence="3" id="KW-1052">Target cell membrane</keyword>
<evidence type="ECO:0000256" key="3">
    <source>
        <dbReference type="ARBA" id="ARBA00022537"/>
    </source>
</evidence>
<feature type="repeat" description="ANK" evidence="6">
    <location>
        <begin position="410"/>
        <end position="442"/>
    </location>
</feature>
<dbReference type="GO" id="GO:0006887">
    <property type="term" value="P:exocytosis"/>
    <property type="evidence" value="ECO:0007669"/>
    <property type="project" value="UniProtKB-KW"/>
</dbReference>
<dbReference type="GO" id="GO:0044231">
    <property type="term" value="C:host cell presynaptic membrane"/>
    <property type="evidence" value="ECO:0007669"/>
    <property type="project" value="UniProtKB-KW"/>
</dbReference>
<dbReference type="AlphaFoldDB" id="A0A9D4SKB3"/>
<feature type="repeat" description="ANK" evidence="6">
    <location>
        <begin position="443"/>
        <end position="465"/>
    </location>
</feature>
<dbReference type="Pfam" id="PF00023">
    <property type="entry name" value="Ank"/>
    <property type="match status" value="1"/>
</dbReference>
<dbReference type="Proteomes" id="UP000828236">
    <property type="component" value="Unassembled WGS sequence"/>
</dbReference>
<dbReference type="PROSITE" id="PS50297">
    <property type="entry name" value="ANK_REP_REGION"/>
    <property type="match status" value="3"/>
</dbReference>
<keyword evidence="4" id="KW-0800">Toxin</keyword>
<keyword evidence="5" id="KW-1053">Target membrane</keyword>
<keyword evidence="6" id="KW-0040">ANK repeat</keyword>
<keyword evidence="5" id="KW-0472">Membrane</keyword>
<keyword evidence="4" id="KW-0528">Neurotoxin</keyword>
<dbReference type="SUPFAM" id="SSF48403">
    <property type="entry name" value="Ankyrin repeat"/>
    <property type="match status" value="1"/>
</dbReference>
<feature type="compositionally biased region" description="Low complexity" evidence="7">
    <location>
        <begin position="1"/>
        <end position="15"/>
    </location>
</feature>
<protein>
    <submittedName>
        <fullName evidence="8">Ankyrin repeat</fullName>
    </submittedName>
</protein>
<comment type="subcellular location">
    <subcellularLocation>
        <location evidence="1">Target cell membrane</location>
    </subcellularLocation>
</comment>
<evidence type="ECO:0000256" key="7">
    <source>
        <dbReference type="SAM" id="MobiDB-lite"/>
    </source>
</evidence>
<evidence type="ECO:0000256" key="1">
    <source>
        <dbReference type="ARBA" id="ARBA00004175"/>
    </source>
</evidence>
<feature type="repeat" description="ANK" evidence="6">
    <location>
        <begin position="339"/>
        <end position="371"/>
    </location>
</feature>
<dbReference type="InterPro" id="IPR036770">
    <property type="entry name" value="Ankyrin_rpt-contain_sf"/>
</dbReference>
<accession>A0A9D4SKB3</accession>
<dbReference type="InterPro" id="IPR002110">
    <property type="entry name" value="Ankyrin_rpt"/>
</dbReference>
<gene>
    <name evidence="8" type="ORF">HUG17_0516</name>
</gene>
<feature type="compositionally biased region" description="Low complexity" evidence="7">
    <location>
        <begin position="33"/>
        <end position="42"/>
    </location>
</feature>
<dbReference type="GO" id="GO:0044218">
    <property type="term" value="C:other organism cell membrane"/>
    <property type="evidence" value="ECO:0007669"/>
    <property type="project" value="UniProtKB-KW"/>
</dbReference>
<dbReference type="PROSITE" id="PS50088">
    <property type="entry name" value="ANK_REPEAT"/>
    <property type="match status" value="3"/>
</dbReference>
<feature type="region of interest" description="Disordered" evidence="7">
    <location>
        <begin position="249"/>
        <end position="271"/>
    </location>
</feature>
<dbReference type="PANTHER" id="PTHR24157:SF3">
    <property type="entry name" value="ANKYRIN REPEAT, SAM AND BASIC LEUCINE ZIPPER DOMAIN-CONTAINING PROTEIN 1"/>
    <property type="match status" value="1"/>
</dbReference>
<evidence type="ECO:0000256" key="2">
    <source>
        <dbReference type="ARBA" id="ARBA00022483"/>
    </source>
</evidence>
<organism evidence="8">
    <name type="scientific">Dermatophagoides farinae</name>
    <name type="common">American house dust mite</name>
    <dbReference type="NCBI Taxonomy" id="6954"/>
    <lineage>
        <taxon>Eukaryota</taxon>
        <taxon>Metazoa</taxon>
        <taxon>Ecdysozoa</taxon>
        <taxon>Arthropoda</taxon>
        <taxon>Chelicerata</taxon>
        <taxon>Arachnida</taxon>
        <taxon>Acari</taxon>
        <taxon>Acariformes</taxon>
        <taxon>Sarcoptiformes</taxon>
        <taxon>Astigmata</taxon>
        <taxon>Psoroptidia</taxon>
        <taxon>Analgoidea</taxon>
        <taxon>Pyroglyphidae</taxon>
        <taxon>Dermatophagoidinae</taxon>
        <taxon>Dermatophagoides</taxon>
    </lineage>
</organism>
<evidence type="ECO:0000313" key="8">
    <source>
        <dbReference type="EMBL" id="KAH7644978.1"/>
    </source>
</evidence>
<feature type="region of interest" description="Disordered" evidence="7">
    <location>
        <begin position="1"/>
        <end position="42"/>
    </location>
</feature>